<dbReference type="AlphaFoldDB" id="W0RRS2"/>
<dbReference type="Gene3D" id="2.60.120.200">
    <property type="match status" value="1"/>
</dbReference>
<proteinExistence type="inferred from homology"/>
<reference evidence="5 6" key="1">
    <citation type="journal article" date="2014" name="Genome Announc.">
        <title>Genome Sequence and Methylome of Soil Bacterium Gemmatirosa kalamazoonensis KBS708T, a Member of the Rarely Cultivated Gemmatimonadetes Phylum.</title>
        <authorList>
            <person name="Debruyn J.M."/>
            <person name="Radosevich M."/>
            <person name="Wommack K.E."/>
            <person name="Polson S.W."/>
            <person name="Hauser L.J."/>
            <person name="Fawaz M.N."/>
            <person name="Korlach J."/>
            <person name="Tsai Y.C."/>
        </authorList>
    </citation>
    <scope>NUCLEOTIDE SEQUENCE [LARGE SCALE GENOMIC DNA]</scope>
    <source>
        <strain evidence="5 6">KBS708</strain>
        <plasmid evidence="6">Plasmid 2</plasmid>
    </source>
</reference>
<dbReference type="PANTHER" id="PTHR10963">
    <property type="entry name" value="GLYCOSYL HYDROLASE-RELATED"/>
    <property type="match status" value="1"/>
</dbReference>
<keyword evidence="6" id="KW-1185">Reference proteome</keyword>
<dbReference type="InterPro" id="IPR000757">
    <property type="entry name" value="Beta-glucanase-like"/>
</dbReference>
<dbReference type="GO" id="GO:0005975">
    <property type="term" value="P:carbohydrate metabolic process"/>
    <property type="evidence" value="ECO:0007669"/>
    <property type="project" value="InterPro"/>
</dbReference>
<dbReference type="OrthoDB" id="9809583at2"/>
<dbReference type="eggNOG" id="COG2273">
    <property type="taxonomic scope" value="Bacteria"/>
</dbReference>
<dbReference type="EMBL" id="CP007130">
    <property type="protein sequence ID" value="AHG93162.1"/>
    <property type="molecule type" value="Genomic_DNA"/>
</dbReference>
<dbReference type="KEGG" id="gba:J421_5627"/>
<dbReference type="CDD" id="cd08023">
    <property type="entry name" value="GH16_laminarinase_like"/>
    <property type="match status" value="1"/>
</dbReference>
<comment type="similarity">
    <text evidence="1">Belongs to the glycosyl hydrolase 16 family.</text>
</comment>
<evidence type="ECO:0000256" key="3">
    <source>
        <dbReference type="SAM" id="SignalP"/>
    </source>
</evidence>
<dbReference type="PROSITE" id="PS51257">
    <property type="entry name" value="PROKAR_LIPOPROTEIN"/>
    <property type="match status" value="1"/>
</dbReference>
<dbReference type="HOGENOM" id="CLU_019533_0_3_0"/>
<feature type="chain" id="PRO_5004794509" evidence="3">
    <location>
        <begin position="25"/>
        <end position="299"/>
    </location>
</feature>
<accession>W0RRS2</accession>
<sequence>MPRCTIARAALATLLAGAVLAACASSTAPHATTTTTSTPTTPVTPATPPAQWALAWSDEFDGPAGATFDRAKWTADTGGGGWGNQEREFYTTRPENVSLDGAGHLVITARAESPTSGYRCWYGACTHTSARLKTQGLFDQTYGRFEARIQIPRGQGIWPAFWMLGRDIDTVGWPRSGEIDIMENIGKEPNVVHGTIHGPGYSGGNGIGGPYALDRGAFADDFHVFAVEWEPGEIRWLVDGQQYRRTTSGVIPATSQWVFDHPFFVLLNLAVGGAWPGDPDATTSFPQRMVVDYVRVYKR</sequence>
<dbReference type="InterPro" id="IPR050546">
    <property type="entry name" value="Glycosyl_Hydrlase_16"/>
</dbReference>
<evidence type="ECO:0000313" key="6">
    <source>
        <dbReference type="Proteomes" id="UP000019151"/>
    </source>
</evidence>
<evidence type="ECO:0000313" key="5">
    <source>
        <dbReference type="EMBL" id="AHG93162.1"/>
    </source>
</evidence>
<geneLocation type="plasmid" evidence="5 6">
    <name>2</name>
</geneLocation>
<dbReference type="InParanoid" id="W0RRS2"/>
<evidence type="ECO:0000256" key="1">
    <source>
        <dbReference type="ARBA" id="ARBA00006865"/>
    </source>
</evidence>
<dbReference type="InterPro" id="IPR013320">
    <property type="entry name" value="ConA-like_dom_sf"/>
</dbReference>
<dbReference type="GO" id="GO:0004553">
    <property type="term" value="F:hydrolase activity, hydrolyzing O-glycosyl compounds"/>
    <property type="evidence" value="ECO:0007669"/>
    <property type="project" value="InterPro"/>
</dbReference>
<dbReference type="PATRIC" id="fig|861299.3.peg.5664"/>
<dbReference type="SUPFAM" id="SSF49899">
    <property type="entry name" value="Concanavalin A-like lectins/glucanases"/>
    <property type="match status" value="1"/>
</dbReference>
<name>W0RRS2_9BACT</name>
<dbReference type="RefSeq" id="WP_104023431.1">
    <property type="nucleotide sequence ID" value="NZ_CP007130.1"/>
</dbReference>
<protein>
    <submittedName>
        <fullName evidence="5">Glycoside hydrolase family 16</fullName>
    </submittedName>
</protein>
<dbReference type="Proteomes" id="UP000019151">
    <property type="component" value="Plasmid 2"/>
</dbReference>
<feature type="region of interest" description="Disordered" evidence="2">
    <location>
        <begin position="28"/>
        <end position="48"/>
    </location>
</feature>
<evidence type="ECO:0000259" key="4">
    <source>
        <dbReference type="PROSITE" id="PS51762"/>
    </source>
</evidence>
<organism evidence="5 6">
    <name type="scientific">Gemmatirosa kalamazoonensis</name>
    <dbReference type="NCBI Taxonomy" id="861299"/>
    <lineage>
        <taxon>Bacteria</taxon>
        <taxon>Pseudomonadati</taxon>
        <taxon>Gemmatimonadota</taxon>
        <taxon>Gemmatimonadia</taxon>
        <taxon>Gemmatimonadales</taxon>
        <taxon>Gemmatimonadaceae</taxon>
        <taxon>Gemmatirosa</taxon>
    </lineage>
</organism>
<feature type="compositionally biased region" description="Low complexity" evidence="2">
    <location>
        <begin position="28"/>
        <end position="44"/>
    </location>
</feature>
<evidence type="ECO:0000256" key="2">
    <source>
        <dbReference type="SAM" id="MobiDB-lite"/>
    </source>
</evidence>
<keyword evidence="3" id="KW-0732">Signal</keyword>
<dbReference type="FunCoup" id="W0RRS2">
    <property type="interactions" value="31"/>
</dbReference>
<dbReference type="PROSITE" id="PS51762">
    <property type="entry name" value="GH16_2"/>
    <property type="match status" value="1"/>
</dbReference>
<gene>
    <name evidence="5" type="ORF">J421_5627</name>
</gene>
<feature type="domain" description="GH16" evidence="4">
    <location>
        <begin position="34"/>
        <end position="299"/>
    </location>
</feature>
<keyword evidence="5" id="KW-0614">Plasmid</keyword>
<keyword evidence="5" id="KW-0378">Hydrolase</keyword>
<feature type="signal peptide" evidence="3">
    <location>
        <begin position="1"/>
        <end position="24"/>
    </location>
</feature>
<dbReference type="Pfam" id="PF00722">
    <property type="entry name" value="Glyco_hydro_16"/>
    <property type="match status" value="1"/>
</dbReference>
<dbReference type="PANTHER" id="PTHR10963:SF55">
    <property type="entry name" value="GLYCOSIDE HYDROLASE FAMILY 16 PROTEIN"/>
    <property type="match status" value="1"/>
</dbReference>